<feature type="non-terminal residue" evidence="8">
    <location>
        <position position="1"/>
    </location>
</feature>
<dbReference type="FunFam" id="3.40.50.300:FF:001852">
    <property type="entry name" value="Peroxisomal biogenesis factor 1"/>
    <property type="match status" value="1"/>
</dbReference>
<dbReference type="InterPro" id="IPR029067">
    <property type="entry name" value="CDC48_domain_2-like_sf"/>
</dbReference>
<dbReference type="SUPFAM" id="SSF53383">
    <property type="entry name" value="PLP-dependent transferases"/>
    <property type="match status" value="1"/>
</dbReference>
<evidence type="ECO:0000313" key="9">
    <source>
        <dbReference type="Proteomes" id="UP000018936"/>
    </source>
</evidence>
<dbReference type="GO" id="GO:0016887">
    <property type="term" value="F:ATP hydrolysis activity"/>
    <property type="evidence" value="ECO:0007669"/>
    <property type="project" value="InterPro"/>
</dbReference>
<dbReference type="InterPro" id="IPR003960">
    <property type="entry name" value="ATPase_AAA_CS"/>
</dbReference>
<feature type="transmembrane region" description="Helical" evidence="6">
    <location>
        <begin position="1404"/>
        <end position="1420"/>
    </location>
</feature>
<feature type="compositionally biased region" description="Basic and acidic residues" evidence="5">
    <location>
        <begin position="190"/>
        <end position="207"/>
    </location>
</feature>
<evidence type="ECO:0000259" key="7">
    <source>
        <dbReference type="SMART" id="SM00382"/>
    </source>
</evidence>
<evidence type="ECO:0000256" key="5">
    <source>
        <dbReference type="SAM" id="MobiDB-lite"/>
    </source>
</evidence>
<gene>
    <name evidence="8" type="primary">PEX1</name>
    <name evidence="8" type="ORF">L345_05622</name>
</gene>
<dbReference type="OrthoDB" id="8173462at2759"/>
<feature type="transmembrane region" description="Helical" evidence="6">
    <location>
        <begin position="1362"/>
        <end position="1384"/>
    </location>
</feature>
<organism evidence="8 9">
    <name type="scientific">Ophiophagus hannah</name>
    <name type="common">King cobra</name>
    <name type="synonym">Naja hannah</name>
    <dbReference type="NCBI Taxonomy" id="8665"/>
    <lineage>
        <taxon>Eukaryota</taxon>
        <taxon>Metazoa</taxon>
        <taxon>Chordata</taxon>
        <taxon>Craniata</taxon>
        <taxon>Vertebrata</taxon>
        <taxon>Euteleostomi</taxon>
        <taxon>Lepidosauria</taxon>
        <taxon>Squamata</taxon>
        <taxon>Bifurcata</taxon>
        <taxon>Unidentata</taxon>
        <taxon>Episquamata</taxon>
        <taxon>Toxicofera</taxon>
        <taxon>Serpentes</taxon>
        <taxon>Colubroidea</taxon>
        <taxon>Elapidae</taxon>
        <taxon>Elapinae</taxon>
        <taxon>Ophiophagus</taxon>
    </lineage>
</organism>
<feature type="domain" description="AAA+ ATPase" evidence="7">
    <location>
        <begin position="746"/>
        <end position="882"/>
    </location>
</feature>
<keyword evidence="6" id="KW-0472">Membrane</keyword>
<dbReference type="GO" id="GO:0005778">
    <property type="term" value="C:peroxisomal membrane"/>
    <property type="evidence" value="ECO:0007669"/>
    <property type="project" value="TreeGrafter"/>
</dbReference>
<proteinExistence type="inferred from homology"/>
<dbReference type="Gene3D" id="3.40.50.300">
    <property type="entry name" value="P-loop containing nucleotide triphosphate hydrolases"/>
    <property type="match status" value="2"/>
</dbReference>
<dbReference type="InterPro" id="IPR050168">
    <property type="entry name" value="AAA_ATPase_domain"/>
</dbReference>
<dbReference type="Gene3D" id="1.10.8.60">
    <property type="match status" value="1"/>
</dbReference>
<reference evidence="8 9" key="1">
    <citation type="journal article" date="2013" name="Proc. Natl. Acad. Sci. U.S.A.">
        <title>The king cobra genome reveals dynamic gene evolution and adaptation in the snake venom system.</title>
        <authorList>
            <person name="Vonk F.J."/>
            <person name="Casewell N.R."/>
            <person name="Henkel C.V."/>
            <person name="Heimberg A.M."/>
            <person name="Jansen H.J."/>
            <person name="McCleary R.J."/>
            <person name="Kerkkamp H.M."/>
            <person name="Vos R.A."/>
            <person name="Guerreiro I."/>
            <person name="Calvete J.J."/>
            <person name="Wuster W."/>
            <person name="Woods A.E."/>
            <person name="Logan J.M."/>
            <person name="Harrison R.A."/>
            <person name="Castoe T.A."/>
            <person name="de Koning A.P."/>
            <person name="Pollock D.D."/>
            <person name="Yandell M."/>
            <person name="Calderon D."/>
            <person name="Renjifo C."/>
            <person name="Currier R.B."/>
            <person name="Salgado D."/>
            <person name="Pla D."/>
            <person name="Sanz L."/>
            <person name="Hyder A.S."/>
            <person name="Ribeiro J.M."/>
            <person name="Arntzen J.W."/>
            <person name="van den Thillart G.E."/>
            <person name="Boetzer M."/>
            <person name="Pirovano W."/>
            <person name="Dirks R.P."/>
            <person name="Spaink H.P."/>
            <person name="Duboule D."/>
            <person name="McGlinn E."/>
            <person name="Kini R.M."/>
            <person name="Richardson M.K."/>
        </authorList>
    </citation>
    <scope>NUCLEOTIDE SEQUENCE</scope>
    <source>
        <tissue evidence="8">Blood</tissue>
    </source>
</reference>
<dbReference type="SMART" id="SM00382">
    <property type="entry name" value="AAA"/>
    <property type="match status" value="2"/>
</dbReference>
<dbReference type="PANTHER" id="PTHR23077">
    <property type="entry name" value="AAA-FAMILY ATPASE"/>
    <property type="match status" value="1"/>
</dbReference>
<dbReference type="Gene3D" id="2.40.40.20">
    <property type="match status" value="1"/>
</dbReference>
<keyword evidence="6" id="KW-1133">Transmembrane helix</keyword>
<feature type="region of interest" description="Disordered" evidence="5">
    <location>
        <begin position="187"/>
        <end position="225"/>
    </location>
</feature>
<keyword evidence="3" id="KW-0067">ATP-binding</keyword>
<sequence>MLGAGGFGIAAASVSLSGVKNCFLHLPPGLVSYLRLQQVQGIQEGGYRPPFVLCPDQVVKASWGNQPVFLGWMEIRHYRQTEENIVEINRHLAGKLGIKDGQQELHALSLERHLLNQIRIVFPKAVFPVWVEQHTCIYIRIVTLKPPALYGRLEACTELLVSPKLRQYEGSSAMLPSLKDDIMQEDVPETELKPREKNEEPHSKETHLNSQFQQHQPNTKGSQSTNIFPNIWNLLRNIFFYNSEKKHEPSNGIDELNAAKNRLLNLIQVDSVFRVCQRQLPSMKNTLETCTFQECNTVFVFPWNEVFPALEANIQVSYGKISKLLSPKQQMQELKYHLTSRKEKHLSNTEDQKQFTLSKSQESNEFSVVQIIWNGFEDLKDAIMFNNNVEQLHVGRIWIPEQLRKKLHIEMHAAVRITSISSDPKIPTSLRLQPEHSLNNGISEEDIKNAFKLWLEDYIRLPLITAETSYLQLALNFGLEDFVLTIVTSDPEEEKARNTFILSPSLLQKANIQVLLHPVSSGFNSSNFQSCCEQPLPWLNLNYLGGMDNIGLSSLKHISHSLLIHPLSQKLAPFCAGLRSGGVLITGAKGSGKSTLAKAICKEAFDKFDTHLEVIDCKALRGKRLESIQKKLEEAFLEAAWRQPSIILLDDLDHIMGVPLAPEHENSPKAVQSTCLAHDLVLSTLDFQKAIQGFTPISLRNINLHKPQNLGWDKIGGLKEMQQILRDTIQLPAKYPELFANLPIRQRTGILLYGAPGTGKTLLAGVVAQESGMNFISIKGPELLSKYIGASEQAVRDVFNRAQAAKPCILFFDEFDSLAPRRGHDNTGVTDRVVNQLLTQLDGVEGLKGVYILAATSRPDLIDPALLRPGRLDKCLYCPPPDQVSRYEILKALSHSLPLAHDVDFQYLAAKTEHFTGADLKALLYNAQLEAVHANLNSTLPHEVGSSSDSDLSLSSMVFLNQSSGSDDSARDGEGGLEQSLTSLELCDLLPEDPRSNIYRLYFGSSYESELGNGTVSEMSSQCFSGSNSINHELTSITLKDLVSSQPPTLTLRTTLQEGFQECNQEQIEQLRAEISAIKANHKSMNGEEGATCMSSITKRTLNITQIHLMAALESTKPSISQEDWKKFAELALGILNFGTSENKLCFDLLQERLLKPDMNYLEPHLLQYSDTQGIKSFREEIAKFLTEYANASVPLDPEHIIVMNGCCAVFATLSTVLCDPGDGFLIPTPYYGGINSKTWLYGGMQPVHVPLFSEIADKGSQPFQLTVEKLEAAYQGAREKGIRVRALILINPHNPLGDIYPAQLLTECLEFAHRYELHIIMDEIYMLSVYGDTTFTSILSLKSLPDPDRTHFMWGFSKVEIFNIIAIGEFGIQTFCLLLWILACVVFELEYYTPETVTSGKQLISLWFFMDVLALYSMFSNKSLKTEFLKTQTFEAEIDLWMKILDEKLLISPGKAFCCYEPGWFRVVFSDSVDKIILCIQRLQQLLCDKMDEPVTLCSCPERNKCTESDDNVSANVINTPVDDVSEGYSQLKKIAVF</sequence>
<evidence type="ECO:0000256" key="3">
    <source>
        <dbReference type="ARBA" id="ARBA00022840"/>
    </source>
</evidence>
<feature type="domain" description="AAA+ ATPase" evidence="7">
    <location>
        <begin position="579"/>
        <end position="708"/>
    </location>
</feature>
<dbReference type="InterPro" id="IPR003959">
    <property type="entry name" value="ATPase_AAA_core"/>
</dbReference>
<dbReference type="CDD" id="cd00009">
    <property type="entry name" value="AAA"/>
    <property type="match status" value="1"/>
</dbReference>
<feature type="coiled-coil region" evidence="4">
    <location>
        <begin position="1061"/>
        <end position="1088"/>
    </location>
</feature>
<keyword evidence="4" id="KW-0175">Coiled coil</keyword>
<dbReference type="GO" id="GO:0030170">
    <property type="term" value="F:pyridoxal phosphate binding"/>
    <property type="evidence" value="ECO:0007669"/>
    <property type="project" value="InterPro"/>
</dbReference>
<dbReference type="InterPro" id="IPR027417">
    <property type="entry name" value="P-loop_NTPase"/>
</dbReference>
<dbReference type="InterPro" id="IPR015424">
    <property type="entry name" value="PyrdxlP-dep_Trfase"/>
</dbReference>
<dbReference type="Gene3D" id="3.40.640.10">
    <property type="entry name" value="Type I PLP-dependent aspartate aminotransferase-like (Major domain)"/>
    <property type="match status" value="1"/>
</dbReference>
<dbReference type="SUPFAM" id="SSF54585">
    <property type="entry name" value="Cdc48 domain 2-like"/>
    <property type="match status" value="1"/>
</dbReference>
<dbReference type="Pfam" id="PF00155">
    <property type="entry name" value="Aminotran_1_2"/>
    <property type="match status" value="1"/>
</dbReference>
<dbReference type="PRINTS" id="PR00753">
    <property type="entry name" value="ACCSYNTHASE"/>
</dbReference>
<feature type="compositionally biased region" description="Polar residues" evidence="5">
    <location>
        <begin position="208"/>
        <end position="225"/>
    </location>
</feature>
<dbReference type="InterPro" id="IPR015421">
    <property type="entry name" value="PyrdxlP-dep_Trfase_major"/>
</dbReference>
<evidence type="ECO:0000256" key="4">
    <source>
        <dbReference type="SAM" id="Coils"/>
    </source>
</evidence>
<comment type="similarity">
    <text evidence="1">Belongs to the AAA ATPase family.</text>
</comment>
<dbReference type="InterPro" id="IPR015343">
    <property type="entry name" value="PEX1-N-lobe"/>
</dbReference>
<dbReference type="GO" id="GO:0016558">
    <property type="term" value="P:protein import into peroxisome matrix"/>
    <property type="evidence" value="ECO:0007669"/>
    <property type="project" value="TreeGrafter"/>
</dbReference>
<dbReference type="Gene3D" id="3.10.330.10">
    <property type="match status" value="1"/>
</dbReference>
<protein>
    <submittedName>
        <fullName evidence="8">Peroxisome biogenesis factor 1</fullName>
    </submittedName>
</protein>
<dbReference type="PROSITE" id="PS00674">
    <property type="entry name" value="AAA"/>
    <property type="match status" value="1"/>
</dbReference>
<dbReference type="InterPro" id="IPR015422">
    <property type="entry name" value="PyrdxlP-dep_Trfase_small"/>
</dbReference>
<keyword evidence="9" id="KW-1185">Reference proteome</keyword>
<name>V8P3N2_OPHHA</name>
<dbReference type="SUPFAM" id="SSF52540">
    <property type="entry name" value="P-loop containing nucleoside triphosphate hydrolases"/>
    <property type="match status" value="2"/>
</dbReference>
<dbReference type="FunFam" id="1.10.8.60:FF:000060">
    <property type="entry name" value="peroxisome biogenesis factor 1"/>
    <property type="match status" value="1"/>
</dbReference>
<dbReference type="EMBL" id="AZIM01000986">
    <property type="protein sequence ID" value="ETE68586.1"/>
    <property type="molecule type" value="Genomic_DNA"/>
</dbReference>
<keyword evidence="2" id="KW-0547">Nucleotide-binding</keyword>
<dbReference type="Proteomes" id="UP000018936">
    <property type="component" value="Unassembled WGS sequence"/>
</dbReference>
<evidence type="ECO:0000256" key="6">
    <source>
        <dbReference type="SAM" id="Phobius"/>
    </source>
</evidence>
<accession>V8P3N2</accession>
<dbReference type="GO" id="GO:0005829">
    <property type="term" value="C:cytosol"/>
    <property type="evidence" value="ECO:0007669"/>
    <property type="project" value="TreeGrafter"/>
</dbReference>
<dbReference type="CDD" id="cd19526">
    <property type="entry name" value="RecA-like_PEX1_r2"/>
    <property type="match status" value="1"/>
</dbReference>
<dbReference type="Gene3D" id="3.90.1150.10">
    <property type="entry name" value="Aspartate Aminotransferase, domain 1"/>
    <property type="match status" value="1"/>
</dbReference>
<evidence type="ECO:0000256" key="2">
    <source>
        <dbReference type="ARBA" id="ARBA00022741"/>
    </source>
</evidence>
<dbReference type="Pfam" id="PF00004">
    <property type="entry name" value="AAA"/>
    <property type="match status" value="2"/>
</dbReference>
<dbReference type="InterPro" id="IPR004839">
    <property type="entry name" value="Aminotransferase_I/II_large"/>
</dbReference>
<evidence type="ECO:0000313" key="8">
    <source>
        <dbReference type="EMBL" id="ETE68586.1"/>
    </source>
</evidence>
<evidence type="ECO:0000256" key="1">
    <source>
        <dbReference type="ARBA" id="ARBA00006914"/>
    </source>
</evidence>
<dbReference type="Pfam" id="PF09263">
    <property type="entry name" value="PEX-2N"/>
    <property type="match status" value="1"/>
</dbReference>
<comment type="caution">
    <text evidence="8">The sequence shown here is derived from an EMBL/GenBank/DDBJ whole genome shotgun (WGS) entry which is preliminary data.</text>
</comment>
<dbReference type="GO" id="GO:0005524">
    <property type="term" value="F:ATP binding"/>
    <property type="evidence" value="ECO:0007669"/>
    <property type="project" value="UniProtKB-KW"/>
</dbReference>
<keyword evidence="6" id="KW-0812">Transmembrane</keyword>
<dbReference type="SUPFAM" id="SSF50692">
    <property type="entry name" value="ADC-like"/>
    <property type="match status" value="1"/>
</dbReference>
<dbReference type="InterPro" id="IPR041569">
    <property type="entry name" value="AAA_lid_3"/>
</dbReference>
<dbReference type="CDD" id="cd00609">
    <property type="entry name" value="AAT_like"/>
    <property type="match status" value="1"/>
</dbReference>
<dbReference type="InterPro" id="IPR003593">
    <property type="entry name" value="AAA+_ATPase"/>
</dbReference>
<dbReference type="PANTHER" id="PTHR23077:SF12">
    <property type="entry name" value="PEROXISOMAL ATPASE PEX1"/>
    <property type="match status" value="1"/>
</dbReference>
<dbReference type="FunFam" id="3.40.50.300:FF:000966">
    <property type="entry name" value="Peroxisomal biogenesis factor 1"/>
    <property type="match status" value="1"/>
</dbReference>
<dbReference type="InterPro" id="IPR009010">
    <property type="entry name" value="Asp_de-COase-like_dom_sf"/>
</dbReference>
<dbReference type="Pfam" id="PF17862">
    <property type="entry name" value="AAA_lid_3"/>
    <property type="match status" value="1"/>
</dbReference>